<dbReference type="EMBL" id="QGHA01000019">
    <property type="protein sequence ID" value="PWK67059.1"/>
    <property type="molecule type" value="Genomic_DNA"/>
</dbReference>
<comment type="caution">
    <text evidence="1">The sequence shown here is derived from an EMBL/GenBank/DDBJ whole genome shotgun (WGS) entry which is preliminary data.</text>
</comment>
<evidence type="ECO:0000313" key="1">
    <source>
        <dbReference type="EMBL" id="PWK67059.1"/>
    </source>
</evidence>
<proteinExistence type="predicted"/>
<gene>
    <name evidence="1" type="ORF">LX99_04917</name>
</gene>
<name>A0A316HAR9_9SPHI</name>
<accession>A0A316HAR9</accession>
<reference evidence="1 2" key="1">
    <citation type="submission" date="2018-05" db="EMBL/GenBank/DDBJ databases">
        <title>Genomic Encyclopedia of Archaeal and Bacterial Type Strains, Phase II (KMG-II): from individual species to whole genera.</title>
        <authorList>
            <person name="Goeker M."/>
        </authorList>
    </citation>
    <scope>NUCLEOTIDE SEQUENCE [LARGE SCALE GENOMIC DNA]</scope>
    <source>
        <strain evidence="1 2">DSM 19975</strain>
    </source>
</reference>
<sequence>MWAITTYLRAIAFKKGGTYGAGNIKTNHCYKHGTPTELCGEYFKLRRSTMFVAIRERLFGSVGAS</sequence>
<organism evidence="1 2">
    <name type="scientific">Mucilaginibacter oryzae</name>
    <dbReference type="NCBI Taxonomy" id="468058"/>
    <lineage>
        <taxon>Bacteria</taxon>
        <taxon>Pseudomonadati</taxon>
        <taxon>Bacteroidota</taxon>
        <taxon>Sphingobacteriia</taxon>
        <taxon>Sphingobacteriales</taxon>
        <taxon>Sphingobacteriaceae</taxon>
        <taxon>Mucilaginibacter</taxon>
    </lineage>
</organism>
<evidence type="ECO:0000313" key="2">
    <source>
        <dbReference type="Proteomes" id="UP000245678"/>
    </source>
</evidence>
<protein>
    <submittedName>
        <fullName evidence="1">Uncharacterized protein</fullName>
    </submittedName>
</protein>
<keyword evidence="2" id="KW-1185">Reference proteome</keyword>
<dbReference type="AlphaFoldDB" id="A0A316HAR9"/>
<dbReference type="Proteomes" id="UP000245678">
    <property type="component" value="Unassembled WGS sequence"/>
</dbReference>